<evidence type="ECO:0000256" key="4">
    <source>
        <dbReference type="ARBA" id="ARBA00022490"/>
    </source>
</evidence>
<name>A0A6J5JZQ5_9GAMM</name>
<keyword evidence="4" id="KW-0963">Cytoplasm</keyword>
<dbReference type="Pfam" id="PF03937">
    <property type="entry name" value="Sdh5"/>
    <property type="match status" value="1"/>
</dbReference>
<proteinExistence type="inferred from homology"/>
<comment type="subcellular location">
    <subcellularLocation>
        <location evidence="1">Cytoplasm</location>
    </subcellularLocation>
</comment>
<dbReference type="AlphaFoldDB" id="A0A6J5JZQ5"/>
<evidence type="ECO:0000313" key="7">
    <source>
        <dbReference type="Proteomes" id="UP000509549"/>
    </source>
</evidence>
<reference evidence="6 7" key="1">
    <citation type="submission" date="2020-04" db="EMBL/GenBank/DDBJ databases">
        <authorList>
            <person name="Graf S J."/>
        </authorList>
    </citation>
    <scope>NUCLEOTIDE SEQUENCE [LARGE SCALE GENOMIC DNA]</scope>
    <source>
        <strain evidence="6">1</strain>
    </source>
</reference>
<dbReference type="EMBL" id="LR794158">
    <property type="protein sequence ID" value="CAB3976447.1"/>
    <property type="molecule type" value="Genomic_DNA"/>
</dbReference>
<dbReference type="PANTHER" id="PTHR39585:SF1">
    <property type="entry name" value="FAD ASSEMBLY FACTOR SDHE"/>
    <property type="match status" value="1"/>
</dbReference>
<protein>
    <recommendedName>
        <fullName evidence="3">FAD assembly factor SdhE</fullName>
    </recommendedName>
</protein>
<keyword evidence="7" id="KW-1185">Reference proteome</keyword>
<organism evidence="6 7">
    <name type="scientific">Candidatus Azoamicus ciliaticola</name>
    <dbReference type="NCBI Taxonomy" id="2652803"/>
    <lineage>
        <taxon>Bacteria</taxon>
        <taxon>Pseudomonadati</taxon>
        <taxon>Pseudomonadota</taxon>
        <taxon>Gammaproteobacteria</taxon>
        <taxon>Candidatus Azoamicaceae</taxon>
        <taxon>Candidatus Azoamicus</taxon>
    </lineage>
</organism>
<dbReference type="Proteomes" id="UP000509549">
    <property type="component" value="Chromosome"/>
</dbReference>
<sequence>MNEFDKKEFSLFFLNCRRGMLELDVILLNFLDVRYYDLDLQFKKNFYDFLLESDNNLYSWLVKKNHTNTLKFYNVIEKIIITTNMFDFH</sequence>
<dbReference type="SUPFAM" id="SSF109910">
    <property type="entry name" value="YgfY-like"/>
    <property type="match status" value="1"/>
</dbReference>
<keyword evidence="5" id="KW-0143">Chaperone</keyword>
<comment type="similarity">
    <text evidence="2">Belongs to the SdhE FAD assembly factor family.</text>
</comment>
<evidence type="ECO:0000256" key="5">
    <source>
        <dbReference type="ARBA" id="ARBA00023186"/>
    </source>
</evidence>
<dbReference type="KEGG" id="acil:ESZ_00256"/>
<dbReference type="GO" id="GO:0006105">
    <property type="term" value="P:succinate metabolic process"/>
    <property type="evidence" value="ECO:0007669"/>
    <property type="project" value="TreeGrafter"/>
</dbReference>
<dbReference type="GO" id="GO:0005737">
    <property type="term" value="C:cytoplasm"/>
    <property type="evidence" value="ECO:0007669"/>
    <property type="project" value="UniProtKB-SubCell"/>
</dbReference>
<dbReference type="PANTHER" id="PTHR39585">
    <property type="entry name" value="FAD ASSEMBLY FACTOR SDHE"/>
    <property type="match status" value="1"/>
</dbReference>
<evidence type="ECO:0000256" key="1">
    <source>
        <dbReference type="ARBA" id="ARBA00004496"/>
    </source>
</evidence>
<evidence type="ECO:0000256" key="3">
    <source>
        <dbReference type="ARBA" id="ARBA00019418"/>
    </source>
</evidence>
<accession>A0A6J5JZQ5</accession>
<dbReference type="Gene3D" id="1.10.150.250">
    <property type="entry name" value="Flavinator of succinate dehydrogenase"/>
    <property type="match status" value="1"/>
</dbReference>
<dbReference type="RefSeq" id="WP_176604974.1">
    <property type="nucleotide sequence ID" value="NZ_LR794158.1"/>
</dbReference>
<dbReference type="InterPro" id="IPR050531">
    <property type="entry name" value="SdhE_FAD_assembly_factor"/>
</dbReference>
<evidence type="ECO:0000313" key="6">
    <source>
        <dbReference type="EMBL" id="CAB3976447.1"/>
    </source>
</evidence>
<evidence type="ECO:0000256" key="2">
    <source>
        <dbReference type="ARBA" id="ARBA00008571"/>
    </source>
</evidence>
<dbReference type="InterPro" id="IPR005631">
    <property type="entry name" value="SDH"/>
</dbReference>
<gene>
    <name evidence="6" type="ORF">ESZ_00256</name>
</gene>
<dbReference type="InterPro" id="IPR036714">
    <property type="entry name" value="SDH_sf"/>
</dbReference>